<organism evidence="2 3">
    <name type="scientific">Paraburkholderia caribensis MBA4</name>
    <dbReference type="NCBI Taxonomy" id="1323664"/>
    <lineage>
        <taxon>Bacteria</taxon>
        <taxon>Pseudomonadati</taxon>
        <taxon>Pseudomonadota</taxon>
        <taxon>Betaproteobacteria</taxon>
        <taxon>Burkholderiales</taxon>
        <taxon>Burkholderiaceae</taxon>
        <taxon>Paraburkholderia</taxon>
    </lineage>
</organism>
<reference evidence="2 3" key="1">
    <citation type="journal article" date="2014" name="Genome Announc.">
        <title>Draft Genome Sequence of the Haloacid-Degrading Burkholderia caribensis Strain MBA4.</title>
        <authorList>
            <person name="Pan Y."/>
            <person name="Kong K.F."/>
            <person name="Tsang J.S."/>
        </authorList>
    </citation>
    <scope>NUCLEOTIDE SEQUENCE [LARGE SCALE GENOMIC DNA]</scope>
    <source>
        <strain evidence="2 3">MBA4</strain>
    </source>
</reference>
<dbReference type="EMBL" id="CP012746">
    <property type="protein sequence ID" value="ALL65868.1"/>
    <property type="molecule type" value="Genomic_DNA"/>
</dbReference>
<accession>A0A0P0RC86</accession>
<keyword evidence="1" id="KW-1133">Transmembrane helix</keyword>
<evidence type="ECO:0000313" key="2">
    <source>
        <dbReference type="EMBL" id="ALL65868.1"/>
    </source>
</evidence>
<name>A0A0P0RC86_9BURK</name>
<dbReference type="AlphaFoldDB" id="A0A0P0RC86"/>
<gene>
    <name evidence="2" type="ORF">K788_0005619</name>
</gene>
<evidence type="ECO:0000313" key="3">
    <source>
        <dbReference type="Proteomes" id="UP000019146"/>
    </source>
</evidence>
<keyword evidence="1" id="KW-0812">Transmembrane</keyword>
<protein>
    <submittedName>
        <fullName evidence="2">Uncharacterized protein</fullName>
    </submittedName>
</protein>
<dbReference type="Proteomes" id="UP000019146">
    <property type="component" value="Chromosome 1"/>
</dbReference>
<evidence type="ECO:0000256" key="1">
    <source>
        <dbReference type="SAM" id="Phobius"/>
    </source>
</evidence>
<feature type="transmembrane region" description="Helical" evidence="1">
    <location>
        <begin position="78"/>
        <end position="99"/>
    </location>
</feature>
<sequence>MLELRHGNDDRKRLGRDGRARLWRDKRSDADFAPLCATGKPFWGNCGCWRTVGAINNVYEDRLRPGPITRFSGGAMDLAMAMSVALFGMFTGSTIYFFYKFTR</sequence>
<proteinExistence type="predicted"/>
<dbReference type="KEGG" id="bcai:K788_0005619"/>
<keyword evidence="1" id="KW-0472">Membrane</keyword>